<comment type="subcellular location">
    <subcellularLocation>
        <location evidence="1 7">Cell membrane</location>
        <topology evidence="1 7">Multi-pass membrane protein</topology>
    </subcellularLocation>
</comment>
<dbReference type="PANTHER" id="PTHR43227">
    <property type="entry name" value="BLL4140 PROTEIN"/>
    <property type="match status" value="1"/>
</dbReference>
<reference evidence="10" key="1">
    <citation type="journal article" date="2019" name="Int. J. Syst. Evol. Microbiol.">
        <title>The Global Catalogue of Microorganisms (GCM) 10K type strain sequencing project: providing services to taxonomists for standard genome sequencing and annotation.</title>
        <authorList>
            <consortium name="The Broad Institute Genomics Platform"/>
            <consortium name="The Broad Institute Genome Sequencing Center for Infectious Disease"/>
            <person name="Wu L."/>
            <person name="Ma J."/>
        </authorList>
    </citation>
    <scope>NUCLEOTIDE SEQUENCE [LARGE SCALE GENOMIC DNA]</scope>
    <source>
        <strain evidence="10">CCUG 59778</strain>
    </source>
</reference>
<dbReference type="PANTHER" id="PTHR43227:SF7">
    <property type="entry name" value="ARABINOOLIGOSACCHARIDES TRANSPORT SYSTEM PERMEASE PROTEIN ARAP"/>
    <property type="match status" value="1"/>
</dbReference>
<evidence type="ECO:0000256" key="4">
    <source>
        <dbReference type="ARBA" id="ARBA00022692"/>
    </source>
</evidence>
<comment type="caution">
    <text evidence="9">The sequence shown here is derived from an EMBL/GenBank/DDBJ whole genome shotgun (WGS) entry which is preliminary data.</text>
</comment>
<evidence type="ECO:0000313" key="10">
    <source>
        <dbReference type="Proteomes" id="UP001596157"/>
    </source>
</evidence>
<keyword evidence="5 7" id="KW-1133">Transmembrane helix</keyword>
<evidence type="ECO:0000256" key="3">
    <source>
        <dbReference type="ARBA" id="ARBA00022475"/>
    </source>
</evidence>
<protein>
    <submittedName>
        <fullName evidence="9">ABC transporter permease subunit</fullName>
    </submittedName>
</protein>
<accession>A0ABW0EYP3</accession>
<gene>
    <name evidence="9" type="ORF">ACFPM7_30275</name>
</gene>
<evidence type="ECO:0000259" key="8">
    <source>
        <dbReference type="PROSITE" id="PS50928"/>
    </source>
</evidence>
<dbReference type="Proteomes" id="UP001596157">
    <property type="component" value="Unassembled WGS sequence"/>
</dbReference>
<dbReference type="PROSITE" id="PS50928">
    <property type="entry name" value="ABC_TM1"/>
    <property type="match status" value="1"/>
</dbReference>
<evidence type="ECO:0000256" key="5">
    <source>
        <dbReference type="ARBA" id="ARBA00022989"/>
    </source>
</evidence>
<dbReference type="Gene3D" id="1.10.3720.10">
    <property type="entry name" value="MetI-like"/>
    <property type="match status" value="1"/>
</dbReference>
<dbReference type="InterPro" id="IPR035906">
    <property type="entry name" value="MetI-like_sf"/>
</dbReference>
<keyword evidence="4 7" id="KW-0812">Transmembrane</keyword>
<dbReference type="RefSeq" id="WP_378251275.1">
    <property type="nucleotide sequence ID" value="NZ_JBHSKF010000033.1"/>
</dbReference>
<feature type="transmembrane region" description="Helical" evidence="7">
    <location>
        <begin position="23"/>
        <end position="43"/>
    </location>
</feature>
<evidence type="ECO:0000256" key="6">
    <source>
        <dbReference type="ARBA" id="ARBA00023136"/>
    </source>
</evidence>
<feature type="transmembrane region" description="Helical" evidence="7">
    <location>
        <begin position="55"/>
        <end position="76"/>
    </location>
</feature>
<keyword evidence="10" id="KW-1185">Reference proteome</keyword>
<comment type="similarity">
    <text evidence="7">Belongs to the binding-protein-dependent transport system permease family.</text>
</comment>
<name>A0ABW0EYP3_9PSEU</name>
<feature type="transmembrane region" description="Helical" evidence="7">
    <location>
        <begin position="88"/>
        <end position="112"/>
    </location>
</feature>
<sequence length="122" mass="12958">LAARTAIPPTLHEAIALEGGSPWFAMTRVTLPLMTPIILVLAVRDVVVVVQNAFVPALLLTDGGPANATLTAPLLIYRRAFEYGELGYAATLSLTLLLLTTAAAALPLWLAARLAARQRTRS</sequence>
<dbReference type="Pfam" id="PF00528">
    <property type="entry name" value="BPD_transp_1"/>
    <property type="match status" value="1"/>
</dbReference>
<organism evidence="9 10">
    <name type="scientific">Actinokineospora guangxiensis</name>
    <dbReference type="NCBI Taxonomy" id="1490288"/>
    <lineage>
        <taxon>Bacteria</taxon>
        <taxon>Bacillati</taxon>
        <taxon>Actinomycetota</taxon>
        <taxon>Actinomycetes</taxon>
        <taxon>Pseudonocardiales</taxon>
        <taxon>Pseudonocardiaceae</taxon>
        <taxon>Actinokineospora</taxon>
    </lineage>
</organism>
<keyword evidence="3" id="KW-1003">Cell membrane</keyword>
<proteinExistence type="inferred from homology"/>
<feature type="domain" description="ABC transmembrane type-1" evidence="8">
    <location>
        <begin position="1"/>
        <end position="107"/>
    </location>
</feature>
<keyword evidence="6 7" id="KW-0472">Membrane</keyword>
<dbReference type="EMBL" id="JBHSKF010000033">
    <property type="protein sequence ID" value="MFC5291355.1"/>
    <property type="molecule type" value="Genomic_DNA"/>
</dbReference>
<evidence type="ECO:0000256" key="1">
    <source>
        <dbReference type="ARBA" id="ARBA00004651"/>
    </source>
</evidence>
<keyword evidence="2 7" id="KW-0813">Transport</keyword>
<evidence type="ECO:0000256" key="7">
    <source>
        <dbReference type="RuleBase" id="RU363032"/>
    </source>
</evidence>
<dbReference type="SUPFAM" id="SSF161098">
    <property type="entry name" value="MetI-like"/>
    <property type="match status" value="1"/>
</dbReference>
<feature type="non-terminal residue" evidence="9">
    <location>
        <position position="1"/>
    </location>
</feature>
<evidence type="ECO:0000256" key="2">
    <source>
        <dbReference type="ARBA" id="ARBA00022448"/>
    </source>
</evidence>
<evidence type="ECO:0000313" key="9">
    <source>
        <dbReference type="EMBL" id="MFC5291355.1"/>
    </source>
</evidence>
<dbReference type="InterPro" id="IPR050809">
    <property type="entry name" value="UgpAE/MalFG_permease"/>
</dbReference>
<dbReference type="InterPro" id="IPR000515">
    <property type="entry name" value="MetI-like"/>
</dbReference>